<evidence type="ECO:0000313" key="1">
    <source>
        <dbReference type="EnsemblPlants" id="TuG1812G0700003081.01.T01"/>
    </source>
</evidence>
<reference evidence="2" key="1">
    <citation type="journal article" date="2013" name="Nature">
        <title>Draft genome of the wheat A-genome progenitor Triticum urartu.</title>
        <authorList>
            <person name="Ling H.Q."/>
            <person name="Zhao S."/>
            <person name="Liu D."/>
            <person name="Wang J."/>
            <person name="Sun H."/>
            <person name="Zhang C."/>
            <person name="Fan H."/>
            <person name="Li D."/>
            <person name="Dong L."/>
            <person name="Tao Y."/>
            <person name="Gao C."/>
            <person name="Wu H."/>
            <person name="Li Y."/>
            <person name="Cui Y."/>
            <person name="Guo X."/>
            <person name="Zheng S."/>
            <person name="Wang B."/>
            <person name="Yu K."/>
            <person name="Liang Q."/>
            <person name="Yang W."/>
            <person name="Lou X."/>
            <person name="Chen J."/>
            <person name="Feng M."/>
            <person name="Jian J."/>
            <person name="Zhang X."/>
            <person name="Luo G."/>
            <person name="Jiang Y."/>
            <person name="Liu J."/>
            <person name="Wang Z."/>
            <person name="Sha Y."/>
            <person name="Zhang B."/>
            <person name="Wu H."/>
            <person name="Tang D."/>
            <person name="Shen Q."/>
            <person name="Xue P."/>
            <person name="Zou S."/>
            <person name="Wang X."/>
            <person name="Liu X."/>
            <person name="Wang F."/>
            <person name="Yang Y."/>
            <person name="An X."/>
            <person name="Dong Z."/>
            <person name="Zhang K."/>
            <person name="Zhang X."/>
            <person name="Luo M.C."/>
            <person name="Dvorak J."/>
            <person name="Tong Y."/>
            <person name="Wang J."/>
            <person name="Yang H."/>
            <person name="Li Z."/>
            <person name="Wang D."/>
            <person name="Zhang A."/>
            <person name="Wang J."/>
        </authorList>
    </citation>
    <scope>NUCLEOTIDE SEQUENCE</scope>
    <source>
        <strain evidence="2">cv. G1812</strain>
    </source>
</reference>
<dbReference type="Proteomes" id="UP000015106">
    <property type="component" value="Chromosome 7"/>
</dbReference>
<proteinExistence type="predicted"/>
<accession>A0A8R7V219</accession>
<evidence type="ECO:0000313" key="2">
    <source>
        <dbReference type="Proteomes" id="UP000015106"/>
    </source>
</evidence>
<dbReference type="Gramene" id="TuG1812G0700003081.01.T01">
    <property type="protein sequence ID" value="TuG1812G0700003081.01.T01"/>
    <property type="gene ID" value="TuG1812G0700003081.01"/>
</dbReference>
<organism evidence="1 2">
    <name type="scientific">Triticum urartu</name>
    <name type="common">Red wild einkorn</name>
    <name type="synonym">Crithodium urartu</name>
    <dbReference type="NCBI Taxonomy" id="4572"/>
    <lineage>
        <taxon>Eukaryota</taxon>
        <taxon>Viridiplantae</taxon>
        <taxon>Streptophyta</taxon>
        <taxon>Embryophyta</taxon>
        <taxon>Tracheophyta</taxon>
        <taxon>Spermatophyta</taxon>
        <taxon>Magnoliopsida</taxon>
        <taxon>Liliopsida</taxon>
        <taxon>Poales</taxon>
        <taxon>Poaceae</taxon>
        <taxon>BOP clade</taxon>
        <taxon>Pooideae</taxon>
        <taxon>Triticodae</taxon>
        <taxon>Triticeae</taxon>
        <taxon>Triticinae</taxon>
        <taxon>Triticum</taxon>
    </lineage>
</organism>
<reference evidence="1" key="3">
    <citation type="submission" date="2022-06" db="UniProtKB">
        <authorList>
            <consortium name="EnsemblPlants"/>
        </authorList>
    </citation>
    <scope>IDENTIFICATION</scope>
</reference>
<protein>
    <submittedName>
        <fullName evidence="1">Uncharacterized protein</fullName>
    </submittedName>
</protein>
<reference evidence="1" key="2">
    <citation type="submission" date="2018-03" db="EMBL/GenBank/DDBJ databases">
        <title>The Triticum urartu genome reveals the dynamic nature of wheat genome evolution.</title>
        <authorList>
            <person name="Ling H."/>
            <person name="Ma B."/>
            <person name="Shi X."/>
            <person name="Liu H."/>
            <person name="Dong L."/>
            <person name="Sun H."/>
            <person name="Cao Y."/>
            <person name="Gao Q."/>
            <person name="Zheng S."/>
            <person name="Li Y."/>
            <person name="Yu Y."/>
            <person name="Du H."/>
            <person name="Qi M."/>
            <person name="Li Y."/>
            <person name="Yu H."/>
            <person name="Cui Y."/>
            <person name="Wang N."/>
            <person name="Chen C."/>
            <person name="Wu H."/>
            <person name="Zhao Y."/>
            <person name="Zhang J."/>
            <person name="Li Y."/>
            <person name="Zhou W."/>
            <person name="Zhang B."/>
            <person name="Hu W."/>
            <person name="Eijk M."/>
            <person name="Tang J."/>
            <person name="Witsenboer H."/>
            <person name="Zhao S."/>
            <person name="Li Z."/>
            <person name="Zhang A."/>
            <person name="Wang D."/>
            <person name="Liang C."/>
        </authorList>
    </citation>
    <scope>NUCLEOTIDE SEQUENCE [LARGE SCALE GENOMIC DNA]</scope>
    <source>
        <strain evidence="1">cv. G1812</strain>
    </source>
</reference>
<keyword evidence="2" id="KW-1185">Reference proteome</keyword>
<sequence length="48" mass="5512">MQYGGLDRLRWKNGQPAGQHGYLTSISLGFRFLSDPTCRKCETIFCRC</sequence>
<name>A0A8R7V219_TRIUA</name>
<dbReference type="AlphaFoldDB" id="A0A8R7V219"/>
<dbReference type="EnsemblPlants" id="TuG1812G0700003081.01.T01">
    <property type="protein sequence ID" value="TuG1812G0700003081.01.T01"/>
    <property type="gene ID" value="TuG1812G0700003081.01"/>
</dbReference>